<organism evidence="1 2">
    <name type="scientific">Eggerthella lenta</name>
    <name type="common">Eubacterium lentum</name>
    <dbReference type="NCBI Taxonomy" id="84112"/>
    <lineage>
        <taxon>Bacteria</taxon>
        <taxon>Bacillati</taxon>
        <taxon>Actinomycetota</taxon>
        <taxon>Coriobacteriia</taxon>
        <taxon>Eggerthellales</taxon>
        <taxon>Eggerthellaceae</taxon>
        <taxon>Eggerthella</taxon>
    </lineage>
</organism>
<dbReference type="AlphaFoldDB" id="A0A5C5BR25"/>
<reference evidence="1 2" key="1">
    <citation type="journal article" date="2005" name="Appl. Environ. Microbiol.">
        <title>Intestinal bacterial communities that produce active estrogen-like compounds enterodiol and enterolactone in humans.</title>
        <authorList>
            <person name="Clavel T."/>
            <person name="Henderson G."/>
            <person name="Alpert C.A."/>
            <person name="Philippe C."/>
            <person name="Rigottier-Gois L."/>
            <person name="Dore J."/>
            <person name="Blaut M."/>
        </authorList>
    </citation>
    <scope>NUCLEOTIDE SEQUENCE [LARGE SCALE GENOMIC DNA]</scope>
    <source>
        <strain evidence="1 2">SECO-MT75m2</strain>
    </source>
</reference>
<evidence type="ECO:0000313" key="1">
    <source>
        <dbReference type="EMBL" id="TNU89011.1"/>
    </source>
</evidence>
<dbReference type="RefSeq" id="WP_139912952.1">
    <property type="nucleotide sequence ID" value="NZ_VEVP01000036.1"/>
</dbReference>
<proteinExistence type="predicted"/>
<dbReference type="EMBL" id="VEVP01000036">
    <property type="protein sequence ID" value="TNU89011.1"/>
    <property type="molecule type" value="Genomic_DNA"/>
</dbReference>
<gene>
    <name evidence="1" type="ORF">FIC87_12490</name>
</gene>
<comment type="caution">
    <text evidence="1">The sequence shown here is derived from an EMBL/GenBank/DDBJ whole genome shotgun (WGS) entry which is preliminary data.</text>
</comment>
<sequence>MTIEKLGDIPDMERYLREDCYCPGEIYSIDGFFYQMFDTESKCKVIAESEGRIAVVAKSYDFKYKTDDESAMPQAILFWRDDQDYPGRIVSAKRVDATENNIGILRTIVEGGKPDGRKIDEFEPGSTAMALNDVMSIADFVMVG</sequence>
<name>A0A5C5BR25_EGGLN</name>
<evidence type="ECO:0000313" key="2">
    <source>
        <dbReference type="Proteomes" id="UP000312594"/>
    </source>
</evidence>
<accession>A0A5C5BR25</accession>
<protein>
    <submittedName>
        <fullName evidence="1">Uncharacterized protein</fullName>
    </submittedName>
</protein>
<dbReference type="Proteomes" id="UP000312594">
    <property type="component" value="Unassembled WGS sequence"/>
</dbReference>